<evidence type="ECO:0000313" key="11">
    <source>
        <dbReference type="Proteomes" id="UP000192596"/>
    </source>
</evidence>
<proteinExistence type="predicted"/>
<dbReference type="InParanoid" id="A0A1V8T8P9"/>
<dbReference type="Pfam" id="PF00226">
    <property type="entry name" value="DnaJ"/>
    <property type="match status" value="1"/>
</dbReference>
<evidence type="ECO:0000256" key="3">
    <source>
        <dbReference type="ARBA" id="ARBA00022989"/>
    </source>
</evidence>
<dbReference type="PANTHER" id="PTHR44653">
    <property type="entry name" value="DNAJ HOMOLOG SUBFAMILY C MEMBER 1"/>
    <property type="match status" value="1"/>
</dbReference>
<feature type="domain" description="J" evidence="9">
    <location>
        <begin position="44"/>
        <end position="146"/>
    </location>
</feature>
<dbReference type="InterPro" id="IPR036869">
    <property type="entry name" value="J_dom_sf"/>
</dbReference>
<protein>
    <recommendedName>
        <fullName evidence="9">J domain-containing protein</fullName>
    </recommendedName>
</protein>
<dbReference type="AlphaFoldDB" id="A0A1V8T8P9"/>
<evidence type="ECO:0000256" key="5">
    <source>
        <dbReference type="ARBA" id="ARBA00037847"/>
    </source>
</evidence>
<comment type="subcellular location">
    <subcellularLocation>
        <location evidence="5">Endomembrane system</location>
        <topology evidence="5">Single-pass membrane protein</topology>
    </subcellularLocation>
</comment>
<keyword evidence="4 7" id="KW-0472">Membrane</keyword>
<reference evidence="11" key="1">
    <citation type="submission" date="2017-03" db="EMBL/GenBank/DDBJ databases">
        <title>Genomes of endolithic fungi from Antarctica.</title>
        <authorList>
            <person name="Coleine C."/>
            <person name="Masonjones S."/>
            <person name="Stajich J.E."/>
        </authorList>
    </citation>
    <scope>NUCLEOTIDE SEQUENCE [LARGE SCALE GENOMIC DNA]</scope>
    <source>
        <strain evidence="11">CCFEE 5527</strain>
    </source>
</reference>
<dbReference type="PANTHER" id="PTHR44653:SF2">
    <property type="entry name" value="DNAJ HOMOLOG SUBFAMILY C MEMBER 1"/>
    <property type="match status" value="1"/>
</dbReference>
<evidence type="ECO:0000256" key="8">
    <source>
        <dbReference type="SAM" id="SignalP"/>
    </source>
</evidence>
<name>A0A1V8T8P9_9PEZI</name>
<dbReference type="SUPFAM" id="SSF46565">
    <property type="entry name" value="Chaperone J-domain"/>
    <property type="match status" value="1"/>
</dbReference>
<feature type="region of interest" description="Disordered" evidence="6">
    <location>
        <begin position="87"/>
        <end position="106"/>
    </location>
</feature>
<comment type="caution">
    <text evidence="10">The sequence shown here is derived from an EMBL/GenBank/DDBJ whole genome shotgun (WGS) entry which is preliminary data.</text>
</comment>
<feature type="compositionally biased region" description="Polar residues" evidence="6">
    <location>
        <begin position="223"/>
        <end position="234"/>
    </location>
</feature>
<keyword evidence="11" id="KW-1185">Reference proteome</keyword>
<feature type="compositionally biased region" description="Low complexity" evidence="6">
    <location>
        <begin position="87"/>
        <end position="99"/>
    </location>
</feature>
<evidence type="ECO:0000256" key="6">
    <source>
        <dbReference type="SAM" id="MobiDB-lite"/>
    </source>
</evidence>
<dbReference type="InterPro" id="IPR052606">
    <property type="entry name" value="DnaJ_domain_protein"/>
</dbReference>
<dbReference type="Gene3D" id="1.10.287.110">
    <property type="entry name" value="DnaJ domain"/>
    <property type="match status" value="1"/>
</dbReference>
<accession>A0A1V8T8P9</accession>
<feature type="transmembrane region" description="Helical" evidence="7">
    <location>
        <begin position="166"/>
        <end position="186"/>
    </location>
</feature>
<feature type="region of interest" description="Disordered" evidence="6">
    <location>
        <begin position="391"/>
        <end position="414"/>
    </location>
</feature>
<organism evidence="10 11">
    <name type="scientific">Cryoendolithus antarcticus</name>
    <dbReference type="NCBI Taxonomy" id="1507870"/>
    <lineage>
        <taxon>Eukaryota</taxon>
        <taxon>Fungi</taxon>
        <taxon>Dikarya</taxon>
        <taxon>Ascomycota</taxon>
        <taxon>Pezizomycotina</taxon>
        <taxon>Dothideomycetes</taxon>
        <taxon>Dothideomycetidae</taxon>
        <taxon>Cladosporiales</taxon>
        <taxon>Cladosporiaceae</taxon>
        <taxon>Cryoendolithus</taxon>
    </lineage>
</organism>
<sequence>MRLLIRAAVLLTCCTSLVAGWTKDDHEIFRLNDEVRKNEGLNTTFYSLLGVPSTANNKDIERAYRKLSVRLHPDKAKDAWLASRSLPKSTKTKPGTKPTVHVQKNKQPSNSEYAAFMKTASARYERINSVVLVLKGSERQRYDHFLSNGFPAWRGTGYYYSRYRPGLGSVLVGLFLFLGGGVHYAVRYMNYKQHREFVQRYIKDARRNAWGDDSSLANIPGLNGNTTPTSASRQDTPDGGDESMQWNRKQKRAMEKDKKRDAKNPTKSARLAEKAKKDGISTPVEAELTSGPVGAKKRVRAENGKILIVDSVGNVYLEDETEEGETREFLLDPDEIAFPSITDTFVVRGPMYLYNVSLGRLLNKQTNDHIFAEANGEDVLEEVGIPGITEPSLSSAITPNAEAESRKRKLKRYT</sequence>
<keyword evidence="3 7" id="KW-1133">Transmembrane helix</keyword>
<evidence type="ECO:0000256" key="7">
    <source>
        <dbReference type="SAM" id="Phobius"/>
    </source>
</evidence>
<feature type="region of interest" description="Disordered" evidence="6">
    <location>
        <begin position="214"/>
        <end position="283"/>
    </location>
</feature>
<evidence type="ECO:0000256" key="2">
    <source>
        <dbReference type="ARBA" id="ARBA00022729"/>
    </source>
</evidence>
<dbReference type="PROSITE" id="PS50076">
    <property type="entry name" value="DNAJ_2"/>
    <property type="match status" value="1"/>
</dbReference>
<dbReference type="PRINTS" id="PR00625">
    <property type="entry name" value="JDOMAIN"/>
</dbReference>
<keyword evidence="1 7" id="KW-0812">Transmembrane</keyword>
<dbReference type="EMBL" id="NAJO01000014">
    <property type="protein sequence ID" value="OQO07654.1"/>
    <property type="molecule type" value="Genomic_DNA"/>
</dbReference>
<dbReference type="STRING" id="1507870.A0A1V8T8P9"/>
<dbReference type="CDD" id="cd06257">
    <property type="entry name" value="DnaJ"/>
    <property type="match status" value="1"/>
</dbReference>
<dbReference type="GO" id="GO:0012505">
    <property type="term" value="C:endomembrane system"/>
    <property type="evidence" value="ECO:0007669"/>
    <property type="project" value="UniProtKB-SubCell"/>
</dbReference>
<keyword evidence="2 8" id="KW-0732">Signal</keyword>
<dbReference type="Proteomes" id="UP000192596">
    <property type="component" value="Unassembled WGS sequence"/>
</dbReference>
<gene>
    <name evidence="10" type="ORF">B0A48_07351</name>
</gene>
<evidence type="ECO:0000256" key="4">
    <source>
        <dbReference type="ARBA" id="ARBA00023136"/>
    </source>
</evidence>
<feature type="compositionally biased region" description="Basic and acidic residues" evidence="6">
    <location>
        <begin position="252"/>
        <end position="279"/>
    </location>
</feature>
<evidence type="ECO:0000259" key="9">
    <source>
        <dbReference type="PROSITE" id="PS50076"/>
    </source>
</evidence>
<dbReference type="SMART" id="SM00271">
    <property type="entry name" value="DnaJ"/>
    <property type="match status" value="1"/>
</dbReference>
<feature type="chain" id="PRO_5012258041" description="J domain-containing protein" evidence="8">
    <location>
        <begin position="21"/>
        <end position="414"/>
    </location>
</feature>
<dbReference type="OrthoDB" id="413400at2759"/>
<feature type="signal peptide" evidence="8">
    <location>
        <begin position="1"/>
        <end position="20"/>
    </location>
</feature>
<dbReference type="InterPro" id="IPR001623">
    <property type="entry name" value="DnaJ_domain"/>
</dbReference>
<evidence type="ECO:0000313" key="10">
    <source>
        <dbReference type="EMBL" id="OQO07654.1"/>
    </source>
</evidence>
<evidence type="ECO:0000256" key="1">
    <source>
        <dbReference type="ARBA" id="ARBA00022692"/>
    </source>
</evidence>